<dbReference type="PANTHER" id="PTHR43016">
    <property type="entry name" value="PRESEQUENCE PROTEASE"/>
    <property type="match status" value="1"/>
</dbReference>
<dbReference type="InterPro" id="IPR011249">
    <property type="entry name" value="Metalloenz_LuxS/M16"/>
</dbReference>
<feature type="region of interest" description="Disordered" evidence="1">
    <location>
        <begin position="491"/>
        <end position="513"/>
    </location>
</feature>
<evidence type="ECO:0000259" key="2">
    <source>
        <dbReference type="Pfam" id="PF05193"/>
    </source>
</evidence>
<keyword evidence="4" id="KW-1185">Reference proteome</keyword>
<evidence type="ECO:0000313" key="3">
    <source>
        <dbReference type="EMBL" id="KAG0313843.1"/>
    </source>
</evidence>
<dbReference type="EMBL" id="JAAAIN010000486">
    <property type="protein sequence ID" value="KAG0313843.1"/>
    <property type="molecule type" value="Genomic_DNA"/>
</dbReference>
<dbReference type="Gene3D" id="3.30.830.10">
    <property type="entry name" value="Metalloenzyme, LuxS/M16 peptidase-like"/>
    <property type="match status" value="4"/>
</dbReference>
<dbReference type="FunFam" id="3.30.830.10:FF:000031">
    <property type="entry name" value="Putative zinc metalloprotease"/>
    <property type="match status" value="1"/>
</dbReference>
<dbReference type="SUPFAM" id="SSF63411">
    <property type="entry name" value="LuxS/MPP-like metallohydrolase"/>
    <property type="match status" value="4"/>
</dbReference>
<evidence type="ECO:0000256" key="1">
    <source>
        <dbReference type="SAM" id="MobiDB-lite"/>
    </source>
</evidence>
<accession>A0A9P6UPP1</accession>
<protein>
    <recommendedName>
        <fullName evidence="2">Peptidase M16 C-terminal domain-containing protein</fullName>
    </recommendedName>
</protein>
<dbReference type="PANTHER" id="PTHR43016:SF16">
    <property type="entry name" value="METALLOPROTEASE, PUTATIVE (AFU_ORTHOLOGUE AFUA_4G07610)-RELATED"/>
    <property type="match status" value="1"/>
</dbReference>
<dbReference type="OrthoDB" id="4953at2759"/>
<proteinExistence type="predicted"/>
<evidence type="ECO:0000313" key="4">
    <source>
        <dbReference type="Proteomes" id="UP000823405"/>
    </source>
</evidence>
<dbReference type="FunFam" id="3.30.830.10:FF:000015">
    <property type="entry name" value="Putative zinc metalloprotease"/>
    <property type="match status" value="1"/>
</dbReference>
<comment type="caution">
    <text evidence="3">The sequence shown here is derived from an EMBL/GenBank/DDBJ whole genome shotgun (WGS) entry which is preliminary data.</text>
</comment>
<gene>
    <name evidence="3" type="ORF">BGZ97_009844</name>
</gene>
<dbReference type="FunFam" id="3.30.830.10:FF:000036">
    <property type="entry name" value="Putative zinc metalloprotease"/>
    <property type="match status" value="1"/>
</dbReference>
<sequence>MAANFVITKEISVNGNKITKFRSSKTGLSVVHVDNEGPIVNGYFALATECMPSSVQLSQQTRLKAFDDDGCPHTLEHQMRAIGREHEILDKEYHEAESTAPSPTPLFRHGVLDGLANRALANGTNAWTDVDHTAYTIATAGSEGFLNIMPIYIDHILYPTMTEAAYYTEVHNINGDGENAGVVYCEMQGRENSADSIMDLKRQRIMYPENSGYRYETGGLMSCLRSLEAEKIRQYHRDYYRPDNLCLIVSGRVEHSDLLKALDPVEKRIISKGPLPPMKRPWVDSPQAPLMKETTNTTVTFPSEDEDMGEVAINWFGPPVTDFLSFQALDILETYLTDSAVAVLKKEMVEIEDPYCTSVDFITQQRIRAEIRLAFESVPTEKLEEVEPKFFSILEKIAKDGFDMERMAAVIKREKLKLLDRLETSHMTLAWPCLIHSLYGKKDDSDLADFVDDIHNLDVVANFDNATWVTYLREYFIDAKRATIIGKPSAEHAAKQAEDEEKRIEEQRKSLGEEKLQQLEKELEKHRAQNDIPVPAEIFDNFPIPDVKGIEMIKVITGRGQPDAKFNNEVQKHLDSDHAEVPYFIEFDHIKSEFVELSLFLTTSDLPARLRPYLDIYFDSLYSLPLIDPATGKETPFETVVKLLDQDTVSHECGVGVSAMFRQLALVLLKTERAKYAEGIAWLKKMTWDTRFDADRLKVIATKLLNDIPSQKRDGSRMSRVCMDAISYDGEKSNISSLSILQQSKFLPEVIKKLEKEPETVVKAMNELREILTRPANIHIQVQGDILRQDQPKTAWVKNFGGKKDSSPLAPIPFSSQVWSEAGKAPGKKGYVVNMPSIESSFAAHVARGPTDFLDPDYAALLVLSECLDTLEGPFWKQLRGSGAVYGANLRVDVESGFLSFNIYRSPDALRAFNLANQIIQDYASGKSKFTKQELEGAKASIVYRIVRKEETISDAATEAFINQVLKKVSAEYNKEFLERVQAVTPADLQHAMDKYLIKVFSPDTSNVVVTSASTKVKDISEGFKKIGFQLETKNIDEM</sequence>
<organism evidence="3 4">
    <name type="scientific">Linnemannia gamsii</name>
    <dbReference type="NCBI Taxonomy" id="64522"/>
    <lineage>
        <taxon>Eukaryota</taxon>
        <taxon>Fungi</taxon>
        <taxon>Fungi incertae sedis</taxon>
        <taxon>Mucoromycota</taxon>
        <taxon>Mortierellomycotina</taxon>
        <taxon>Mortierellomycetes</taxon>
        <taxon>Mortierellales</taxon>
        <taxon>Mortierellaceae</taxon>
        <taxon>Linnemannia</taxon>
    </lineage>
</organism>
<dbReference type="Proteomes" id="UP000823405">
    <property type="component" value="Unassembled WGS sequence"/>
</dbReference>
<feature type="domain" description="Peptidase M16 C-terminal" evidence="2">
    <location>
        <begin position="227"/>
        <end position="412"/>
    </location>
</feature>
<dbReference type="AlphaFoldDB" id="A0A9P6UPP1"/>
<dbReference type="InterPro" id="IPR007863">
    <property type="entry name" value="Peptidase_M16_C"/>
</dbReference>
<dbReference type="GO" id="GO:0046872">
    <property type="term" value="F:metal ion binding"/>
    <property type="evidence" value="ECO:0007669"/>
    <property type="project" value="InterPro"/>
</dbReference>
<dbReference type="Pfam" id="PF05193">
    <property type="entry name" value="Peptidase_M16_C"/>
    <property type="match status" value="2"/>
</dbReference>
<reference evidence="3" key="1">
    <citation type="journal article" date="2020" name="Fungal Divers.">
        <title>Resolving the Mortierellaceae phylogeny through synthesis of multi-gene phylogenetics and phylogenomics.</title>
        <authorList>
            <person name="Vandepol N."/>
            <person name="Liber J."/>
            <person name="Desiro A."/>
            <person name="Na H."/>
            <person name="Kennedy M."/>
            <person name="Barry K."/>
            <person name="Grigoriev I.V."/>
            <person name="Miller A.N."/>
            <person name="O'Donnell K."/>
            <person name="Stajich J.E."/>
            <person name="Bonito G."/>
        </authorList>
    </citation>
    <scope>NUCLEOTIDE SEQUENCE</scope>
    <source>
        <strain evidence="3">NVP60</strain>
    </source>
</reference>
<name>A0A9P6UPP1_9FUNG</name>
<feature type="domain" description="Peptidase M16 C-terminal" evidence="2">
    <location>
        <begin position="774"/>
        <end position="941"/>
    </location>
</feature>